<gene>
    <name evidence="4" type="ORF">L0P03_07435</name>
</gene>
<dbReference type="PIRSF" id="PIRSF018266">
    <property type="entry name" value="FecR"/>
    <property type="match status" value="1"/>
</dbReference>
<accession>A0AAW5CAK3</accession>
<organism evidence="4 5">
    <name type="scientific">Odoribacter splanchnicus</name>
    <dbReference type="NCBI Taxonomy" id="28118"/>
    <lineage>
        <taxon>Bacteria</taxon>
        <taxon>Pseudomonadati</taxon>
        <taxon>Bacteroidota</taxon>
        <taxon>Bacteroidia</taxon>
        <taxon>Bacteroidales</taxon>
        <taxon>Odoribacteraceae</taxon>
        <taxon>Odoribacter</taxon>
    </lineage>
</organism>
<keyword evidence="1" id="KW-0472">Membrane</keyword>
<sequence>MKQSYVKTAEEAIKKAEAVQYRFLTQEEFGSGQVPDSVWEAGALEEQLDSLHRIARIDQEKAAGKLKERLCGVKRAKSRRLRILRLAVAAAAAILVGMCLYPWVGNRAGYSLEGTYVREEKVTVPTVFRERDEKTIDRRALEMRETGNTYVVTAETLPPDELLAGESVVYERVVIPVGYTCSVSLPDGSAVVLNAGSELRFPGCFCDSVREVELKGEGYFEVAHSGCPFIVRAGETKVTVYGTRFNLFYSDRLTVTEAVLVEGSIGLMAGGKETKIRPNQRIRYDSGEAQLQVEEVDADDYIQWLTNNFKYRGARLDRIAFDLAAWYGVEIEVAPEIAVEVYSLEFGKELSLDEVVWALRKITGRTVKKEGGVYRIE</sequence>
<protein>
    <submittedName>
        <fullName evidence="4">FecR domain-containing protein</fullName>
    </submittedName>
</protein>
<dbReference type="PANTHER" id="PTHR30273:SF2">
    <property type="entry name" value="PROTEIN FECR"/>
    <property type="match status" value="1"/>
</dbReference>
<name>A0AAW5CAK3_9BACT</name>
<reference evidence="4" key="1">
    <citation type="submission" date="2022-01" db="EMBL/GenBank/DDBJ databases">
        <title>Collection of gut derived symbiotic bacterial strains cultured from healthy donors.</title>
        <authorList>
            <person name="Lin H."/>
            <person name="Kohout C."/>
            <person name="Waligurski E."/>
            <person name="Pamer E.G."/>
        </authorList>
    </citation>
    <scope>NUCLEOTIDE SEQUENCE</scope>
    <source>
        <strain evidence="4">DFI.1.149</strain>
    </source>
</reference>
<dbReference type="Gene3D" id="2.60.120.1440">
    <property type="match status" value="1"/>
</dbReference>
<feature type="transmembrane region" description="Helical" evidence="1">
    <location>
        <begin position="83"/>
        <end position="104"/>
    </location>
</feature>
<feature type="domain" description="Protein FecR C-terminal" evidence="3">
    <location>
        <begin position="309"/>
        <end position="372"/>
    </location>
</feature>
<proteinExistence type="predicted"/>
<dbReference type="InterPro" id="IPR012373">
    <property type="entry name" value="Ferrdict_sens_TM"/>
</dbReference>
<dbReference type="Pfam" id="PF04773">
    <property type="entry name" value="FecR"/>
    <property type="match status" value="1"/>
</dbReference>
<dbReference type="Proteomes" id="UP001199750">
    <property type="component" value="Unassembled WGS sequence"/>
</dbReference>
<dbReference type="AlphaFoldDB" id="A0AAW5CAK3"/>
<feature type="domain" description="FecR protein" evidence="2">
    <location>
        <begin position="174"/>
        <end position="265"/>
    </location>
</feature>
<evidence type="ECO:0000313" key="4">
    <source>
        <dbReference type="EMBL" id="MCG4959681.1"/>
    </source>
</evidence>
<comment type="caution">
    <text evidence="4">The sequence shown here is derived from an EMBL/GenBank/DDBJ whole genome shotgun (WGS) entry which is preliminary data.</text>
</comment>
<dbReference type="RefSeq" id="WP_175316033.1">
    <property type="nucleotide sequence ID" value="NZ_BAABYK010000001.1"/>
</dbReference>
<evidence type="ECO:0000259" key="2">
    <source>
        <dbReference type="Pfam" id="PF04773"/>
    </source>
</evidence>
<keyword evidence="1" id="KW-1133">Transmembrane helix</keyword>
<dbReference type="InterPro" id="IPR006860">
    <property type="entry name" value="FecR"/>
</dbReference>
<dbReference type="PANTHER" id="PTHR30273">
    <property type="entry name" value="PERIPLASMIC SIGNAL SENSOR AND SIGMA FACTOR ACTIVATOR FECR-RELATED"/>
    <property type="match status" value="1"/>
</dbReference>
<dbReference type="GO" id="GO:0016989">
    <property type="term" value="F:sigma factor antagonist activity"/>
    <property type="evidence" value="ECO:0007669"/>
    <property type="project" value="TreeGrafter"/>
</dbReference>
<keyword evidence="1" id="KW-0812">Transmembrane</keyword>
<dbReference type="Pfam" id="PF16344">
    <property type="entry name" value="FecR_C"/>
    <property type="match status" value="1"/>
</dbReference>
<evidence type="ECO:0000259" key="3">
    <source>
        <dbReference type="Pfam" id="PF16344"/>
    </source>
</evidence>
<evidence type="ECO:0000256" key="1">
    <source>
        <dbReference type="SAM" id="Phobius"/>
    </source>
</evidence>
<dbReference type="EMBL" id="JAKNDN010000012">
    <property type="protein sequence ID" value="MCG4959681.1"/>
    <property type="molecule type" value="Genomic_DNA"/>
</dbReference>
<dbReference type="InterPro" id="IPR032508">
    <property type="entry name" value="FecR_C"/>
</dbReference>
<dbReference type="Gene3D" id="3.55.50.30">
    <property type="match status" value="1"/>
</dbReference>
<evidence type="ECO:0000313" key="5">
    <source>
        <dbReference type="Proteomes" id="UP001199750"/>
    </source>
</evidence>